<dbReference type="Proteomes" id="UP000010798">
    <property type="component" value="Chromosome"/>
</dbReference>
<evidence type="ECO:0000313" key="4">
    <source>
        <dbReference type="Proteomes" id="UP000010798"/>
    </source>
</evidence>
<proteinExistence type="predicted"/>
<sequence>MSTVRAKTPRRSWSVAFVILTLFEGGCASMGIADRQERGSETQSPSDEGTNSGTTLGTDSTTVKPGRTIAPPSMGIDLSRSTLDKGRVEGSLCLTMAGEIPLKNRIGFVVPVNSESATQNAIRPDHSCEPS</sequence>
<dbReference type="HOGENOM" id="CLU_1926167_0_0_0"/>
<dbReference type="KEGG" id="saci:Sinac_2386"/>
<protein>
    <recommendedName>
        <fullName evidence="2">Spondin domain-containing protein</fullName>
    </recommendedName>
</protein>
<dbReference type="PROSITE" id="PS51020">
    <property type="entry name" value="SPONDIN"/>
    <property type="match status" value="1"/>
</dbReference>
<feature type="compositionally biased region" description="Polar residues" evidence="1">
    <location>
        <begin position="41"/>
        <end position="63"/>
    </location>
</feature>
<dbReference type="EMBL" id="CP003364">
    <property type="protein sequence ID" value="AGA26698.1"/>
    <property type="molecule type" value="Genomic_DNA"/>
</dbReference>
<accession>L0DCY2</accession>
<name>L0DCY2_SINAD</name>
<dbReference type="InterPro" id="IPR009465">
    <property type="entry name" value="Spondin_N"/>
</dbReference>
<evidence type="ECO:0000313" key="3">
    <source>
        <dbReference type="EMBL" id="AGA26698.1"/>
    </source>
</evidence>
<evidence type="ECO:0000256" key="1">
    <source>
        <dbReference type="SAM" id="MobiDB-lite"/>
    </source>
</evidence>
<evidence type="ECO:0000259" key="2">
    <source>
        <dbReference type="PROSITE" id="PS51020"/>
    </source>
</evidence>
<organism evidence="3 4">
    <name type="scientific">Singulisphaera acidiphila (strain ATCC BAA-1392 / DSM 18658 / VKM B-2454 / MOB10)</name>
    <dbReference type="NCBI Taxonomy" id="886293"/>
    <lineage>
        <taxon>Bacteria</taxon>
        <taxon>Pseudomonadati</taxon>
        <taxon>Planctomycetota</taxon>
        <taxon>Planctomycetia</taxon>
        <taxon>Isosphaerales</taxon>
        <taxon>Isosphaeraceae</taxon>
        <taxon>Singulisphaera</taxon>
    </lineage>
</organism>
<dbReference type="AlphaFoldDB" id="L0DCY2"/>
<dbReference type="STRING" id="886293.Sinac_2386"/>
<gene>
    <name evidence="3" type="ordered locus">Sinac_2386</name>
</gene>
<feature type="domain" description="Spondin" evidence="2">
    <location>
        <begin position="1"/>
        <end position="82"/>
    </location>
</feature>
<keyword evidence="4" id="KW-1185">Reference proteome</keyword>
<reference evidence="3 4" key="1">
    <citation type="submission" date="2012-02" db="EMBL/GenBank/DDBJ databases">
        <title>Complete sequence of chromosome of Singulisphaera acidiphila DSM 18658.</title>
        <authorList>
            <consortium name="US DOE Joint Genome Institute (JGI-PGF)"/>
            <person name="Lucas S."/>
            <person name="Copeland A."/>
            <person name="Lapidus A."/>
            <person name="Glavina del Rio T."/>
            <person name="Dalin E."/>
            <person name="Tice H."/>
            <person name="Bruce D."/>
            <person name="Goodwin L."/>
            <person name="Pitluck S."/>
            <person name="Peters L."/>
            <person name="Ovchinnikova G."/>
            <person name="Chertkov O."/>
            <person name="Kyrpides N."/>
            <person name="Mavromatis K."/>
            <person name="Ivanova N."/>
            <person name="Brettin T."/>
            <person name="Detter J.C."/>
            <person name="Han C."/>
            <person name="Larimer F."/>
            <person name="Land M."/>
            <person name="Hauser L."/>
            <person name="Markowitz V."/>
            <person name="Cheng J.-F."/>
            <person name="Hugenholtz P."/>
            <person name="Woyke T."/>
            <person name="Wu D."/>
            <person name="Tindall B."/>
            <person name="Pomrenke H."/>
            <person name="Brambilla E."/>
            <person name="Klenk H.-P."/>
            <person name="Eisen J.A."/>
        </authorList>
    </citation>
    <scope>NUCLEOTIDE SEQUENCE [LARGE SCALE GENOMIC DNA]</scope>
    <source>
        <strain evidence="4">ATCC BAA-1392 / DSM 18658 / VKM B-2454 / MOB10</strain>
    </source>
</reference>
<feature type="region of interest" description="Disordered" evidence="1">
    <location>
        <begin position="33"/>
        <end position="81"/>
    </location>
</feature>